<dbReference type="EMBL" id="JAOQAZ010000036">
    <property type="protein sequence ID" value="KAJ4248356.1"/>
    <property type="molecule type" value="Genomic_DNA"/>
</dbReference>
<evidence type="ECO:0008006" key="5">
    <source>
        <dbReference type="Google" id="ProtNLM"/>
    </source>
</evidence>
<dbReference type="PANTHER" id="PTHR13774:SF17">
    <property type="entry name" value="PHENAZINE BIOSYNTHESIS-LIKE DOMAIN-CONTAINING PROTEIN"/>
    <property type="match status" value="1"/>
</dbReference>
<evidence type="ECO:0000313" key="3">
    <source>
        <dbReference type="EMBL" id="KAJ4248356.1"/>
    </source>
</evidence>
<sequence>MSSVTATTYQAFSSESAQGNPAAVIVLPNPNPGVTDDGTGDFPYALYPPAEKLQAIATEINLPMTAFIVPLKTSNGNSEAPDYAVRWFNPSHEAPLCGHATLALSQHLFDTVQNPPQTLRYLTRLHGVISASQHKSPFEDAKLVGIEFPELLNLPAISKTSDRWGELRSIFENATGSKWEDKGEPVGLFEQEQYLLIEYSPDLDLKALRIEASKFGHLNKFIYIFQVSADSSEHIHTRVVNSFVGNVHEDIATGSAHRAIIPHALSNPETRARLDNYHPGFKGDTLRVVQQSEEGGELTVEWLREAKSVRIMGKVTHVGENTIET</sequence>
<dbReference type="Pfam" id="PF02567">
    <property type="entry name" value="PhzC-PhzF"/>
    <property type="match status" value="1"/>
</dbReference>
<gene>
    <name evidence="3" type="ORF">NW762_012685</name>
</gene>
<keyword evidence="2" id="KW-0413">Isomerase</keyword>
<dbReference type="InterPro" id="IPR003719">
    <property type="entry name" value="Phenazine_PhzF-like"/>
</dbReference>
<comment type="caution">
    <text evidence="3">The sequence shown here is derived from an EMBL/GenBank/DDBJ whole genome shotgun (WGS) entry which is preliminary data.</text>
</comment>
<dbReference type="Proteomes" id="UP001152049">
    <property type="component" value="Unassembled WGS sequence"/>
</dbReference>
<evidence type="ECO:0000256" key="2">
    <source>
        <dbReference type="ARBA" id="ARBA00023235"/>
    </source>
</evidence>
<dbReference type="Gene3D" id="3.10.310.10">
    <property type="entry name" value="Diaminopimelate Epimerase, Chain A, domain 1"/>
    <property type="match status" value="2"/>
</dbReference>
<dbReference type="SUPFAM" id="SSF54506">
    <property type="entry name" value="Diaminopimelate epimerase-like"/>
    <property type="match status" value="1"/>
</dbReference>
<accession>A0A9W8RQY7</accession>
<organism evidence="3 4">
    <name type="scientific">Fusarium torreyae</name>
    <dbReference type="NCBI Taxonomy" id="1237075"/>
    <lineage>
        <taxon>Eukaryota</taxon>
        <taxon>Fungi</taxon>
        <taxon>Dikarya</taxon>
        <taxon>Ascomycota</taxon>
        <taxon>Pezizomycotina</taxon>
        <taxon>Sordariomycetes</taxon>
        <taxon>Hypocreomycetidae</taxon>
        <taxon>Hypocreales</taxon>
        <taxon>Nectriaceae</taxon>
        <taxon>Fusarium</taxon>
    </lineage>
</organism>
<dbReference type="OrthoDB" id="75169at2759"/>
<dbReference type="GO" id="GO:0016853">
    <property type="term" value="F:isomerase activity"/>
    <property type="evidence" value="ECO:0007669"/>
    <property type="project" value="UniProtKB-KW"/>
</dbReference>
<protein>
    <recommendedName>
        <fullName evidence="5">Phenazine biosynthesis protein</fullName>
    </recommendedName>
</protein>
<keyword evidence="4" id="KW-1185">Reference proteome</keyword>
<dbReference type="AlphaFoldDB" id="A0A9W8RQY7"/>
<proteinExistence type="inferred from homology"/>
<evidence type="ECO:0000256" key="1">
    <source>
        <dbReference type="ARBA" id="ARBA00008270"/>
    </source>
</evidence>
<dbReference type="GO" id="GO:0005737">
    <property type="term" value="C:cytoplasm"/>
    <property type="evidence" value="ECO:0007669"/>
    <property type="project" value="TreeGrafter"/>
</dbReference>
<name>A0A9W8RQY7_9HYPO</name>
<reference evidence="3" key="1">
    <citation type="submission" date="2022-09" db="EMBL/GenBank/DDBJ databases">
        <title>Fusarium specimens isolated from Avocado Roots.</title>
        <authorList>
            <person name="Stajich J."/>
            <person name="Roper C."/>
            <person name="Heimlech-Rivalta G."/>
        </authorList>
    </citation>
    <scope>NUCLEOTIDE SEQUENCE</scope>
    <source>
        <strain evidence="3">CF00136</strain>
    </source>
</reference>
<evidence type="ECO:0000313" key="4">
    <source>
        <dbReference type="Proteomes" id="UP001152049"/>
    </source>
</evidence>
<dbReference type="PIRSF" id="PIRSF016184">
    <property type="entry name" value="PhzC_PhzF"/>
    <property type="match status" value="1"/>
</dbReference>
<comment type="similarity">
    <text evidence="1">Belongs to the PhzF family.</text>
</comment>
<dbReference type="PANTHER" id="PTHR13774">
    <property type="entry name" value="PHENAZINE BIOSYNTHESIS PROTEIN"/>
    <property type="match status" value="1"/>
</dbReference>